<dbReference type="PATRIC" id="fig|84531.8.peg.4231"/>
<dbReference type="AlphaFoldDB" id="A0A0S2FFL2"/>
<sequence>MSASVPAPSSGANTHVHGQGAALDVRFAYDPDQQALRVDYKLRNVGTAALAVFDRGDRHAVASGRQKVGAIVPPAWRDQAGDVTLSHLALPLADPAPTAPVRSLALKLAPGVESSGRFAFAVPGLQAPRRLRWCLGVAAFADTDFDTPERVGALEIWRASYAVSERQQMLCTPWFDVARGAFEA</sequence>
<reference evidence="1 2" key="1">
    <citation type="journal article" date="2015" name="BMC Genomics">
        <title>Comparative genomics and metabolic profiling of the genus Lysobacter.</title>
        <authorList>
            <person name="de Bruijn I."/>
            <person name="Cheng X."/>
            <person name="de Jager V."/>
            <person name="Exposito R.G."/>
            <person name="Watrous J."/>
            <person name="Patel N."/>
            <person name="Postma J."/>
            <person name="Dorrestein P.C."/>
            <person name="Kobayashi D."/>
            <person name="Raaijmakers J.M."/>
        </authorList>
    </citation>
    <scope>NUCLEOTIDE SEQUENCE [LARGE SCALE GENOMIC DNA]</scope>
    <source>
        <strain evidence="1 2">76</strain>
    </source>
</reference>
<dbReference type="EMBL" id="CP011129">
    <property type="protein sequence ID" value="ALN82339.1"/>
    <property type="molecule type" value="Genomic_DNA"/>
</dbReference>
<dbReference type="Proteomes" id="UP000060787">
    <property type="component" value="Chromosome"/>
</dbReference>
<name>A0A0S2FFL2_LYSAN</name>
<keyword evidence="2" id="KW-1185">Reference proteome</keyword>
<organism evidence="1 2">
    <name type="scientific">Lysobacter antibioticus</name>
    <dbReference type="NCBI Taxonomy" id="84531"/>
    <lineage>
        <taxon>Bacteria</taxon>
        <taxon>Pseudomonadati</taxon>
        <taxon>Pseudomonadota</taxon>
        <taxon>Gammaproteobacteria</taxon>
        <taxon>Lysobacterales</taxon>
        <taxon>Lysobacteraceae</taxon>
        <taxon>Lysobacter</taxon>
    </lineage>
</organism>
<accession>A0A0S2FFL2</accession>
<dbReference type="KEGG" id="lab:LA76x_4228"/>
<proteinExistence type="predicted"/>
<gene>
    <name evidence="1" type="ORF">LA76x_4228</name>
</gene>
<evidence type="ECO:0000313" key="2">
    <source>
        <dbReference type="Proteomes" id="UP000060787"/>
    </source>
</evidence>
<evidence type="ECO:0008006" key="3">
    <source>
        <dbReference type="Google" id="ProtNLM"/>
    </source>
</evidence>
<protein>
    <recommendedName>
        <fullName evidence="3">DUF4424 domain-containing protein</fullName>
    </recommendedName>
</protein>
<evidence type="ECO:0000313" key="1">
    <source>
        <dbReference type="EMBL" id="ALN82339.1"/>
    </source>
</evidence>